<evidence type="ECO:0000256" key="4">
    <source>
        <dbReference type="ARBA" id="ARBA00035276"/>
    </source>
</evidence>
<proteinExistence type="inferred from homology"/>
<sequence length="72" mass="8462">MGKNKGTRITITLECTSNILECTSNNSLQDKSRRNNTFRYTSSKNRRNTPHRLELKKFCQKCNNHAIFKEIK</sequence>
<evidence type="ECO:0000313" key="6">
    <source>
        <dbReference type="EMBL" id="SCW21760.1"/>
    </source>
</evidence>
<dbReference type="Pfam" id="PF00471">
    <property type="entry name" value="Ribosomal_L33"/>
    <property type="match status" value="1"/>
</dbReference>
<dbReference type="NCBIfam" id="NF001764">
    <property type="entry name" value="PRK00504.1"/>
    <property type="match status" value="1"/>
</dbReference>
<dbReference type="InterPro" id="IPR038584">
    <property type="entry name" value="Ribosomal_bL33_sf"/>
</dbReference>
<evidence type="ECO:0000256" key="2">
    <source>
        <dbReference type="ARBA" id="ARBA00022980"/>
    </source>
</evidence>
<organism evidence="6">
    <name type="scientific">Galaxaura rugosa</name>
    <dbReference type="NCBI Taxonomy" id="268570"/>
    <lineage>
        <taxon>Eukaryota</taxon>
        <taxon>Rhodophyta</taxon>
        <taxon>Florideophyceae</taxon>
        <taxon>Nemaliophycidae</taxon>
        <taxon>Nemaliales</taxon>
        <taxon>Galaxauraceae</taxon>
        <taxon>Galaxaura</taxon>
    </lineage>
</organism>
<dbReference type="InterPro" id="IPR001705">
    <property type="entry name" value="Ribosomal_bL33"/>
</dbReference>
<dbReference type="GO" id="GO:0003735">
    <property type="term" value="F:structural constituent of ribosome"/>
    <property type="evidence" value="ECO:0007669"/>
    <property type="project" value="InterPro"/>
</dbReference>
<evidence type="ECO:0000256" key="5">
    <source>
        <dbReference type="HAMAP-Rule" id="MF_00294"/>
    </source>
</evidence>
<dbReference type="EMBL" id="LT622865">
    <property type="protein sequence ID" value="SCW21760.1"/>
    <property type="molecule type" value="Genomic_DNA"/>
</dbReference>
<dbReference type="GO" id="GO:0006412">
    <property type="term" value="P:translation"/>
    <property type="evidence" value="ECO:0007669"/>
    <property type="project" value="UniProtKB-UniRule"/>
</dbReference>
<dbReference type="Gene3D" id="2.20.28.120">
    <property type="entry name" value="Ribosomal protein L33"/>
    <property type="match status" value="1"/>
</dbReference>
<dbReference type="GeneID" id="29998865"/>
<keyword evidence="3 5" id="KW-0687">Ribonucleoprotein</keyword>
<keyword evidence="6" id="KW-0934">Plastid</keyword>
<reference evidence="6" key="2">
    <citation type="submission" date="2016-10" db="EMBL/GenBank/DDBJ databases">
        <authorList>
            <person name="de Groot N.N."/>
        </authorList>
    </citation>
    <scope>NUCLEOTIDE SEQUENCE</scope>
    <source>
        <strain evidence="6">JFC0074</strain>
    </source>
</reference>
<keyword evidence="6" id="KW-0150">Chloroplast</keyword>
<dbReference type="InterPro" id="IPR011332">
    <property type="entry name" value="Ribosomal_zn-bd"/>
</dbReference>
<dbReference type="AlphaFoldDB" id="A0A1G4NSX6"/>
<evidence type="ECO:0000256" key="3">
    <source>
        <dbReference type="ARBA" id="ARBA00023274"/>
    </source>
</evidence>
<dbReference type="PANTHER" id="PTHR43168:SF2">
    <property type="entry name" value="LARGE RIBOSOMAL SUBUNIT PROTEIN BL33C"/>
    <property type="match status" value="1"/>
</dbReference>
<accession>A0A1G4NSX6</accession>
<dbReference type="PANTHER" id="PTHR43168">
    <property type="entry name" value="50S RIBOSOMAL PROTEIN L33, CHLOROPLASTIC"/>
    <property type="match status" value="1"/>
</dbReference>
<dbReference type="SUPFAM" id="SSF57829">
    <property type="entry name" value="Zn-binding ribosomal proteins"/>
    <property type="match status" value="1"/>
</dbReference>
<comment type="similarity">
    <text evidence="1 5">Belongs to the bacterial ribosomal protein bL33 family.</text>
</comment>
<dbReference type="PROSITE" id="PS00582">
    <property type="entry name" value="RIBOSOMAL_L33"/>
    <property type="match status" value="1"/>
</dbReference>
<gene>
    <name evidence="5 6" type="primary">rpl33</name>
    <name evidence="6" type="ORF">JFC0074_123</name>
</gene>
<dbReference type="HAMAP" id="MF_00294">
    <property type="entry name" value="Ribosomal_bL33"/>
    <property type="match status" value="1"/>
</dbReference>
<dbReference type="GO" id="GO:0009507">
    <property type="term" value="C:chloroplast"/>
    <property type="evidence" value="ECO:0007669"/>
    <property type="project" value="UniProtKB-SubCell"/>
</dbReference>
<protein>
    <recommendedName>
        <fullName evidence="4 5">Large ribosomal subunit protein bL33c</fullName>
    </recommendedName>
</protein>
<dbReference type="GO" id="GO:0005840">
    <property type="term" value="C:ribosome"/>
    <property type="evidence" value="ECO:0007669"/>
    <property type="project" value="UniProtKB-KW"/>
</dbReference>
<comment type="subcellular location">
    <subcellularLocation>
        <location evidence="5">Plastid</location>
        <location evidence="5">Chloroplast</location>
    </subcellularLocation>
</comment>
<dbReference type="NCBIfam" id="TIGR01023">
    <property type="entry name" value="rpmG_bact"/>
    <property type="match status" value="1"/>
</dbReference>
<reference evidence="6" key="1">
    <citation type="submission" date="2016-10" db="EMBL/GenBank/DDBJ databases">
        <title>Chloroplast genomes as a tool to resolve red algal phylogenies: a case study in the Nemaliales.</title>
        <authorList>
            <person name="Costa J.F."/>
            <person name="Lin S.M."/>
            <person name="Macaya E.C."/>
            <person name="Fernandez-Garcia C."/>
            <person name="Verbruggen H."/>
        </authorList>
    </citation>
    <scope>NUCLEOTIDE SEQUENCE</scope>
    <source>
        <strain evidence="6">JFC0074</strain>
    </source>
</reference>
<name>A0A1G4NSX6_9FLOR</name>
<dbReference type="GO" id="GO:1990904">
    <property type="term" value="C:ribonucleoprotein complex"/>
    <property type="evidence" value="ECO:0007669"/>
    <property type="project" value="UniProtKB-KW"/>
</dbReference>
<dbReference type="InterPro" id="IPR018264">
    <property type="entry name" value="Ribosomal_bL33_CS"/>
</dbReference>
<dbReference type="RefSeq" id="YP_009313506.1">
    <property type="nucleotide sequence ID" value="NC_031657.1"/>
</dbReference>
<keyword evidence="2 5" id="KW-0689">Ribosomal protein</keyword>
<geneLocation type="chloroplast" evidence="6"/>
<dbReference type="NCBIfam" id="NF001860">
    <property type="entry name" value="PRK00595.1"/>
    <property type="match status" value="1"/>
</dbReference>
<evidence type="ECO:0000256" key="1">
    <source>
        <dbReference type="ARBA" id="ARBA00007596"/>
    </source>
</evidence>